<name>R2SQ50_9ENTE</name>
<dbReference type="NCBIfam" id="NF007666">
    <property type="entry name" value="PRK10340.1"/>
    <property type="match status" value="1"/>
</dbReference>
<keyword evidence="5 8" id="KW-0378">Hydrolase</keyword>
<dbReference type="GO" id="GO:0030246">
    <property type="term" value="F:carbohydrate binding"/>
    <property type="evidence" value="ECO:0007669"/>
    <property type="project" value="InterPro"/>
</dbReference>
<dbReference type="InterPro" id="IPR006103">
    <property type="entry name" value="Glyco_hydro_2_cat"/>
</dbReference>
<accession>R2SQ50</accession>
<dbReference type="InterPro" id="IPR006104">
    <property type="entry name" value="Glyco_hydro_2_N"/>
</dbReference>
<dbReference type="Pfam" id="PF02929">
    <property type="entry name" value="Bgal_small_N"/>
    <property type="match status" value="1"/>
</dbReference>
<evidence type="ECO:0000256" key="5">
    <source>
        <dbReference type="ARBA" id="ARBA00022801"/>
    </source>
</evidence>
<dbReference type="InterPro" id="IPR023232">
    <property type="entry name" value="Glyco_hydro_2_AS"/>
</dbReference>
<dbReference type="Proteomes" id="UP000013782">
    <property type="component" value="Unassembled WGS sequence"/>
</dbReference>
<dbReference type="InterPro" id="IPR036156">
    <property type="entry name" value="Beta-gal/glucu_dom_sf"/>
</dbReference>
<dbReference type="PROSITE" id="PS00608">
    <property type="entry name" value="GLYCOSYL_HYDROL_F2_2"/>
    <property type="match status" value="1"/>
</dbReference>
<dbReference type="SUPFAM" id="SSF51445">
    <property type="entry name" value="(Trans)glycosidases"/>
    <property type="match status" value="1"/>
</dbReference>
<evidence type="ECO:0000259" key="9">
    <source>
        <dbReference type="SMART" id="SM01038"/>
    </source>
</evidence>
<dbReference type="EC" id="3.2.1.23" evidence="3 8"/>
<dbReference type="PRINTS" id="PR00132">
    <property type="entry name" value="GLHYDRLASE2"/>
</dbReference>
<evidence type="ECO:0000256" key="7">
    <source>
        <dbReference type="ARBA" id="ARBA00032230"/>
    </source>
</evidence>
<dbReference type="FunFam" id="3.20.20.80:FF:000018">
    <property type="entry name" value="Beta-galactosidase"/>
    <property type="match status" value="1"/>
</dbReference>
<gene>
    <name evidence="10" type="ORF">UAU_01833</name>
</gene>
<dbReference type="Gene3D" id="3.20.20.80">
    <property type="entry name" value="Glycosidases"/>
    <property type="match status" value="1"/>
</dbReference>
<evidence type="ECO:0000313" key="10">
    <source>
        <dbReference type="EMBL" id="EOH94911.1"/>
    </source>
</evidence>
<evidence type="ECO:0000256" key="8">
    <source>
        <dbReference type="RuleBase" id="RU361154"/>
    </source>
</evidence>
<dbReference type="InterPro" id="IPR011013">
    <property type="entry name" value="Gal_mutarotase_sf_dom"/>
</dbReference>
<dbReference type="Pfam" id="PF16353">
    <property type="entry name" value="LacZ_4"/>
    <property type="match status" value="1"/>
</dbReference>
<dbReference type="SUPFAM" id="SSF49785">
    <property type="entry name" value="Galactose-binding domain-like"/>
    <property type="match status" value="1"/>
</dbReference>
<dbReference type="Pfam" id="PF02837">
    <property type="entry name" value="Glyco_hydro_2_N"/>
    <property type="match status" value="1"/>
</dbReference>
<dbReference type="InterPro" id="IPR004199">
    <property type="entry name" value="B-gal_small/dom_5"/>
</dbReference>
<dbReference type="PANTHER" id="PTHR46323:SF2">
    <property type="entry name" value="BETA-GALACTOSIDASE"/>
    <property type="match status" value="1"/>
</dbReference>
<dbReference type="InterPro" id="IPR006102">
    <property type="entry name" value="Ig-like_GH2"/>
</dbReference>
<dbReference type="PANTHER" id="PTHR46323">
    <property type="entry name" value="BETA-GALACTOSIDASE"/>
    <property type="match status" value="1"/>
</dbReference>
<evidence type="ECO:0000256" key="3">
    <source>
        <dbReference type="ARBA" id="ARBA00012756"/>
    </source>
</evidence>
<dbReference type="GO" id="GO:0004565">
    <property type="term" value="F:beta-galactosidase activity"/>
    <property type="evidence" value="ECO:0007669"/>
    <property type="project" value="UniProtKB-EC"/>
</dbReference>
<dbReference type="InterPro" id="IPR017853">
    <property type="entry name" value="GH"/>
</dbReference>
<keyword evidence="6 8" id="KW-0326">Glycosidase</keyword>
<proteinExistence type="inferred from homology"/>
<dbReference type="SUPFAM" id="SSF49303">
    <property type="entry name" value="beta-Galactosidase/glucuronidase domain"/>
    <property type="match status" value="2"/>
</dbReference>
<dbReference type="EMBL" id="AJAQ01000014">
    <property type="protein sequence ID" value="EOH94911.1"/>
    <property type="molecule type" value="Genomic_DNA"/>
</dbReference>
<dbReference type="HOGENOM" id="CLU_002346_0_2_9"/>
<dbReference type="Pfam" id="PF00703">
    <property type="entry name" value="Glyco_hydro_2"/>
    <property type="match status" value="1"/>
</dbReference>
<organism evidence="10 11">
    <name type="scientific">Enterococcus pallens ATCC BAA-351</name>
    <dbReference type="NCBI Taxonomy" id="1158607"/>
    <lineage>
        <taxon>Bacteria</taxon>
        <taxon>Bacillati</taxon>
        <taxon>Bacillota</taxon>
        <taxon>Bacilli</taxon>
        <taxon>Lactobacillales</taxon>
        <taxon>Enterococcaceae</taxon>
        <taxon>Enterococcus</taxon>
    </lineage>
</organism>
<dbReference type="eggNOG" id="COG3250">
    <property type="taxonomic scope" value="Bacteria"/>
</dbReference>
<dbReference type="SMART" id="SM01038">
    <property type="entry name" value="Bgal_small_N"/>
    <property type="match status" value="1"/>
</dbReference>
<comment type="catalytic activity">
    <reaction evidence="1 8">
        <text>Hydrolysis of terminal non-reducing beta-D-galactose residues in beta-D-galactosides.</text>
        <dbReference type="EC" id="3.2.1.23"/>
    </reaction>
</comment>
<dbReference type="SUPFAM" id="SSF74650">
    <property type="entry name" value="Galactose mutarotase-like"/>
    <property type="match status" value="1"/>
</dbReference>
<reference evidence="10 11" key="1">
    <citation type="submission" date="2013-02" db="EMBL/GenBank/DDBJ databases">
        <title>The Genome Sequence of Enterococcus pallens BAA-351.</title>
        <authorList>
            <consortium name="The Broad Institute Genome Sequencing Platform"/>
            <consortium name="The Broad Institute Genome Sequencing Center for Infectious Disease"/>
            <person name="Earl A.M."/>
            <person name="Gilmore M.S."/>
            <person name="Lebreton F."/>
            <person name="Walker B."/>
            <person name="Young S.K."/>
            <person name="Zeng Q."/>
            <person name="Gargeya S."/>
            <person name="Fitzgerald M."/>
            <person name="Haas B."/>
            <person name="Abouelleil A."/>
            <person name="Alvarado L."/>
            <person name="Arachchi H.M."/>
            <person name="Berlin A.M."/>
            <person name="Chapman S.B."/>
            <person name="Dewar J."/>
            <person name="Goldberg J."/>
            <person name="Griggs A."/>
            <person name="Gujja S."/>
            <person name="Hansen M."/>
            <person name="Howarth C."/>
            <person name="Imamovic A."/>
            <person name="Larimer J."/>
            <person name="McCowan C."/>
            <person name="Murphy C."/>
            <person name="Neiman D."/>
            <person name="Pearson M."/>
            <person name="Priest M."/>
            <person name="Roberts A."/>
            <person name="Saif S."/>
            <person name="Shea T."/>
            <person name="Sisk P."/>
            <person name="Sykes S."/>
            <person name="Wortman J."/>
            <person name="Nusbaum C."/>
            <person name="Birren B."/>
        </authorList>
    </citation>
    <scope>NUCLEOTIDE SEQUENCE [LARGE SCALE GENOMIC DNA]</scope>
    <source>
        <strain evidence="10 11">ATCC BAA-351</strain>
    </source>
</reference>
<evidence type="ECO:0000256" key="6">
    <source>
        <dbReference type="ARBA" id="ARBA00023295"/>
    </source>
</evidence>
<comment type="similarity">
    <text evidence="2 8">Belongs to the glycosyl hydrolase 2 family.</text>
</comment>
<dbReference type="InterPro" id="IPR023230">
    <property type="entry name" value="Glyco_hydro_2_CS"/>
</dbReference>
<dbReference type="GO" id="GO:0005990">
    <property type="term" value="P:lactose catabolic process"/>
    <property type="evidence" value="ECO:0007669"/>
    <property type="project" value="TreeGrafter"/>
</dbReference>
<keyword evidence="11" id="KW-1185">Reference proteome</keyword>
<dbReference type="Gene3D" id="2.60.40.10">
    <property type="entry name" value="Immunoglobulins"/>
    <property type="match status" value="2"/>
</dbReference>
<dbReference type="PROSITE" id="PS00719">
    <property type="entry name" value="GLYCOSYL_HYDROL_F2_1"/>
    <property type="match status" value="1"/>
</dbReference>
<evidence type="ECO:0000256" key="2">
    <source>
        <dbReference type="ARBA" id="ARBA00007401"/>
    </source>
</evidence>
<dbReference type="InterPro" id="IPR014718">
    <property type="entry name" value="GH-type_carb-bd"/>
</dbReference>
<dbReference type="AlphaFoldDB" id="R2SQ50"/>
<comment type="caution">
    <text evidence="10">The sequence shown here is derived from an EMBL/GenBank/DDBJ whole genome shotgun (WGS) entry which is preliminary data.</text>
</comment>
<dbReference type="Gene3D" id="2.70.98.10">
    <property type="match status" value="1"/>
</dbReference>
<protein>
    <recommendedName>
        <fullName evidence="4 8">Beta-galactosidase</fullName>
        <ecNumber evidence="3 8">3.2.1.23</ecNumber>
    </recommendedName>
    <alternativeName>
        <fullName evidence="7 8">Lactase</fullName>
    </alternativeName>
</protein>
<sequence>MDMHKLKRWENHQMNHINRLPERAHYYSYFSQEDGQQGQIQARNFQSLNGEWRFLFLAAPEYSPEDFYQVDCQEEQWDTIPVPSNWQLQGYGKMHYSDLWYNFPIIPPKVPTENPTGIYRRTFELAEVDANERYLLKFNGVDSAFEIYVNGEFVGYSKGARLQSEFDLSDFVQAGSNQLTVRVFQWSDGTYLEDQDMWWLSGIFRDVEFYSIPRAGLYDVTVVATTDDSYQTGQLMVTPQLSAWAEQTIRYRLSLAGEVVMEKTLAADEVLQEEVMDVQLWSAESPTLYLLEMEVWQEELVEYIPVSIGFRRVEVQGKQFLFNGQPIVLKGVNRHDYSPKNGRVVTRESIESDIQLMKQHNINAIRTSHYPNAPYFYELCDEYGMYVIDETDLECHGFELTNDYNWISDNPQWEAAYVNRLSRMIHRDKNHPSIIMWSLGNESGFGNNFRAMAAFAKKTDPTRLVHYEGDFEAEVTDVYSTMYTWLEHDEKLTMTEVIEKTQKPHILCEYGHAMGNGPGNLKEYQELFYGHDQLQGGFIWEWFDQGIQAVDDQGQTYYKYGGDFGDVPNNSNFCIDGLLQPDRTVSTSLTELKKIFEPFELQMVNRQAGVYQLVNHLEFTTTDAYDFRYEVQVEGKVVDKGSVTIPTIQPQQQGTFICSAKAAEKPDQLVTLHLITQAKETTNWCEAGFELSRAVVTLQEPQLSITHGEVPIKVENQRTELKVSTENGIFTFDKVFGELTIQKGEQQLIGPKMNFWRAPIDNDMYLIEDYYNKYFMNLWHETLVGFAYEEQPTQCVVTIQKYLGTTNSSWYFDISQTYTISGDGKMTVAIAGLATGRKDQAPAMLPRIGVKLVLPKSYEAVTYRGLGPHENYCDSRESVYPGVFEDTVAGMYVPYVYPQEHGNRMEVDYLALSNGDHRVTIQAPDKLNFSVSHFADETLEKAKHTNELVEDEATYLYLDYKQNGLGSNACGQDQLQKYRCTFDDFSFAFTLE</sequence>
<evidence type="ECO:0000313" key="11">
    <source>
        <dbReference type="Proteomes" id="UP000013782"/>
    </source>
</evidence>
<dbReference type="Pfam" id="PF02836">
    <property type="entry name" value="Glyco_hydro_2_C"/>
    <property type="match status" value="1"/>
</dbReference>
<evidence type="ECO:0000256" key="4">
    <source>
        <dbReference type="ARBA" id="ARBA00013303"/>
    </source>
</evidence>
<dbReference type="InterPro" id="IPR050347">
    <property type="entry name" value="Bact_Beta-galactosidase"/>
</dbReference>
<dbReference type="GO" id="GO:0009341">
    <property type="term" value="C:beta-galactosidase complex"/>
    <property type="evidence" value="ECO:0007669"/>
    <property type="project" value="InterPro"/>
</dbReference>
<dbReference type="InterPro" id="IPR032312">
    <property type="entry name" value="LacZ_4"/>
</dbReference>
<feature type="domain" description="Beta galactosidase small chain/" evidence="9">
    <location>
        <begin position="722"/>
        <end position="992"/>
    </location>
</feature>
<dbReference type="InterPro" id="IPR008979">
    <property type="entry name" value="Galactose-bd-like_sf"/>
</dbReference>
<dbReference type="InterPro" id="IPR006101">
    <property type="entry name" value="Glyco_hydro_2"/>
</dbReference>
<dbReference type="STRING" id="160454.RV10_GL002934"/>
<evidence type="ECO:0000256" key="1">
    <source>
        <dbReference type="ARBA" id="ARBA00001412"/>
    </source>
</evidence>
<dbReference type="Gene3D" id="2.60.120.260">
    <property type="entry name" value="Galactose-binding domain-like"/>
    <property type="match status" value="1"/>
</dbReference>
<dbReference type="PATRIC" id="fig|1158607.3.peg.1798"/>
<dbReference type="InterPro" id="IPR013783">
    <property type="entry name" value="Ig-like_fold"/>
</dbReference>